<keyword evidence="1" id="KW-1133">Transmembrane helix</keyword>
<comment type="caution">
    <text evidence="2">The sequence shown here is derived from an EMBL/GenBank/DDBJ whole genome shotgun (WGS) entry which is preliminary data.</text>
</comment>
<name>A0ABP7EQ22_9GAMM</name>
<protein>
    <recommendedName>
        <fullName evidence="4">DUF1634 domain-containing protein</fullName>
    </recommendedName>
</protein>
<dbReference type="Proteomes" id="UP001501479">
    <property type="component" value="Unassembled WGS sequence"/>
</dbReference>
<keyword evidence="1" id="KW-0472">Membrane</keyword>
<evidence type="ECO:0000313" key="2">
    <source>
        <dbReference type="EMBL" id="GAA3722644.1"/>
    </source>
</evidence>
<feature type="transmembrane region" description="Helical" evidence="1">
    <location>
        <begin position="94"/>
        <end position="112"/>
    </location>
</feature>
<evidence type="ECO:0000256" key="1">
    <source>
        <dbReference type="SAM" id="Phobius"/>
    </source>
</evidence>
<proteinExistence type="predicted"/>
<feature type="transmembrane region" description="Helical" evidence="1">
    <location>
        <begin position="12"/>
        <end position="34"/>
    </location>
</feature>
<organism evidence="2 3">
    <name type="scientific">Oceanisphaera sediminis</name>
    <dbReference type="NCBI Taxonomy" id="981381"/>
    <lineage>
        <taxon>Bacteria</taxon>
        <taxon>Pseudomonadati</taxon>
        <taxon>Pseudomonadota</taxon>
        <taxon>Gammaproteobacteria</taxon>
        <taxon>Aeromonadales</taxon>
        <taxon>Aeromonadaceae</taxon>
        <taxon>Oceanisphaera</taxon>
    </lineage>
</organism>
<keyword evidence="1" id="KW-0812">Transmembrane</keyword>
<reference evidence="3" key="1">
    <citation type="journal article" date="2019" name="Int. J. Syst. Evol. Microbiol.">
        <title>The Global Catalogue of Microorganisms (GCM) 10K type strain sequencing project: providing services to taxonomists for standard genome sequencing and annotation.</title>
        <authorList>
            <consortium name="The Broad Institute Genomics Platform"/>
            <consortium name="The Broad Institute Genome Sequencing Center for Infectious Disease"/>
            <person name="Wu L."/>
            <person name="Ma J."/>
        </authorList>
    </citation>
    <scope>NUCLEOTIDE SEQUENCE [LARGE SCALE GENOMIC DNA]</scope>
    <source>
        <strain evidence="3">JCM 17329</strain>
    </source>
</reference>
<keyword evidence="3" id="KW-1185">Reference proteome</keyword>
<dbReference type="EMBL" id="BAABDS010000051">
    <property type="protein sequence ID" value="GAA3722644.1"/>
    <property type="molecule type" value="Genomic_DNA"/>
</dbReference>
<dbReference type="RefSeq" id="WP_298722350.1">
    <property type="nucleotide sequence ID" value="NZ_BAABDS010000051.1"/>
</dbReference>
<sequence length="114" mass="13338">MAKQGTDWLGKLLVTMTLGGWSLYILLLLVFHYGRPEQQFGYLRYQDIAVRTEWLMPHSIWFHMGTFGILGLAVTAFTLVHLKGRRHQQFLKIYLLLLVAAALFTLLLFYFYPQ</sequence>
<feature type="transmembrane region" description="Helical" evidence="1">
    <location>
        <begin position="60"/>
        <end position="82"/>
    </location>
</feature>
<gene>
    <name evidence="2" type="ORF">GCM10022421_34270</name>
</gene>
<evidence type="ECO:0000313" key="3">
    <source>
        <dbReference type="Proteomes" id="UP001501479"/>
    </source>
</evidence>
<evidence type="ECO:0008006" key="4">
    <source>
        <dbReference type="Google" id="ProtNLM"/>
    </source>
</evidence>
<accession>A0ABP7EQ22</accession>